<evidence type="ECO:0000256" key="3">
    <source>
        <dbReference type="PROSITE-ProRule" id="PRU00023"/>
    </source>
</evidence>
<dbReference type="Pfam" id="PF00023">
    <property type="entry name" value="Ank"/>
    <property type="match status" value="1"/>
</dbReference>
<dbReference type="PROSITE" id="PS50088">
    <property type="entry name" value="ANK_REPEAT"/>
    <property type="match status" value="3"/>
</dbReference>
<dbReference type="Proteomes" id="UP000264002">
    <property type="component" value="Unassembled WGS sequence"/>
</dbReference>
<feature type="repeat" description="ANK" evidence="3">
    <location>
        <begin position="110"/>
        <end position="143"/>
    </location>
</feature>
<name>A0A372MFU9_9SPIR</name>
<evidence type="ECO:0000313" key="4">
    <source>
        <dbReference type="EMBL" id="RFU94258.1"/>
    </source>
</evidence>
<evidence type="ECO:0000313" key="5">
    <source>
        <dbReference type="Proteomes" id="UP000264002"/>
    </source>
</evidence>
<reference evidence="5" key="1">
    <citation type="submission" date="2018-08" db="EMBL/GenBank/DDBJ databases">
        <authorList>
            <person name="Grouzdev D.S."/>
            <person name="Krutkina M.S."/>
        </authorList>
    </citation>
    <scope>NUCLEOTIDE SEQUENCE [LARGE SCALE GENOMIC DNA]</scope>
    <source>
        <strain evidence="5">4-11</strain>
    </source>
</reference>
<dbReference type="AlphaFoldDB" id="A0A372MFU9"/>
<comment type="caution">
    <text evidence="4">The sequence shown here is derived from an EMBL/GenBank/DDBJ whole genome shotgun (WGS) entry which is preliminary data.</text>
</comment>
<accession>A0A372MFU9</accession>
<keyword evidence="5" id="KW-1185">Reference proteome</keyword>
<dbReference type="SUPFAM" id="SSF48403">
    <property type="entry name" value="Ankyrin repeat"/>
    <property type="match status" value="1"/>
</dbReference>
<evidence type="ECO:0000256" key="2">
    <source>
        <dbReference type="ARBA" id="ARBA00023043"/>
    </source>
</evidence>
<dbReference type="SMART" id="SM00248">
    <property type="entry name" value="ANK"/>
    <property type="match status" value="3"/>
</dbReference>
<organism evidence="4 5">
    <name type="scientific">Sphaerochaeta halotolerans</name>
    <dbReference type="NCBI Taxonomy" id="2293840"/>
    <lineage>
        <taxon>Bacteria</taxon>
        <taxon>Pseudomonadati</taxon>
        <taxon>Spirochaetota</taxon>
        <taxon>Spirochaetia</taxon>
        <taxon>Spirochaetales</taxon>
        <taxon>Sphaerochaetaceae</taxon>
        <taxon>Sphaerochaeta</taxon>
    </lineage>
</organism>
<feature type="repeat" description="ANK" evidence="3">
    <location>
        <begin position="76"/>
        <end position="109"/>
    </location>
</feature>
<keyword evidence="1" id="KW-0677">Repeat</keyword>
<dbReference type="InterPro" id="IPR036770">
    <property type="entry name" value="Ankyrin_rpt-contain_sf"/>
</dbReference>
<dbReference type="RefSeq" id="WP_117331012.1">
    <property type="nucleotide sequence ID" value="NZ_QUWK01000011.1"/>
</dbReference>
<gene>
    <name evidence="4" type="ORF">DYP60_10760</name>
</gene>
<dbReference type="EMBL" id="QUWK01000011">
    <property type="protein sequence ID" value="RFU94258.1"/>
    <property type="molecule type" value="Genomic_DNA"/>
</dbReference>
<proteinExistence type="predicted"/>
<dbReference type="Pfam" id="PF12796">
    <property type="entry name" value="Ank_2"/>
    <property type="match status" value="1"/>
</dbReference>
<keyword evidence="2 3" id="KW-0040">ANK repeat</keyword>
<dbReference type="PANTHER" id="PTHR24171">
    <property type="entry name" value="ANKYRIN REPEAT DOMAIN-CONTAINING PROTEIN 39-RELATED"/>
    <property type="match status" value="1"/>
</dbReference>
<feature type="repeat" description="ANK" evidence="3">
    <location>
        <begin position="41"/>
        <end position="74"/>
    </location>
</feature>
<dbReference type="PROSITE" id="PS50297">
    <property type="entry name" value="ANK_REP_REGION"/>
    <property type="match status" value="3"/>
</dbReference>
<reference evidence="4 5" key="2">
    <citation type="submission" date="2018-09" db="EMBL/GenBank/DDBJ databases">
        <title>Genome of Sphaerochaeta halotolerans strain 4-11.</title>
        <authorList>
            <person name="Nazina T.N."/>
            <person name="Sokolova D.S."/>
        </authorList>
    </citation>
    <scope>NUCLEOTIDE SEQUENCE [LARGE SCALE GENOMIC DNA]</scope>
    <source>
        <strain evidence="4 5">4-11</strain>
    </source>
</reference>
<dbReference type="Gene3D" id="1.25.40.20">
    <property type="entry name" value="Ankyrin repeat-containing domain"/>
    <property type="match status" value="1"/>
</dbReference>
<dbReference type="InterPro" id="IPR002110">
    <property type="entry name" value="Ankyrin_rpt"/>
</dbReference>
<dbReference type="OrthoDB" id="360612at2"/>
<evidence type="ECO:0000256" key="1">
    <source>
        <dbReference type="ARBA" id="ARBA00022737"/>
    </source>
</evidence>
<protein>
    <submittedName>
        <fullName evidence="4">Ankyrin repeat domain-containing protein</fullName>
    </submittedName>
</protein>
<sequence length="170" mass="18455">MSKREETLNKKLLAASVSATKVKEVKSLLEQGADIHAQNEWGLTPIMLAAQYNPSVNVLKALLEAGADIQEAEPKYRSNALHLAANKSTSPKIIEELLKAGADLNARNYLGETALIMAVNSNPETRVVTALLKAGADINARDYQGHSVLEYAKAAKRTYIVNQLKRMGAN</sequence>